<evidence type="ECO:0000313" key="1">
    <source>
        <dbReference type="EnsemblProtists" id="EOD29860"/>
    </source>
</evidence>
<dbReference type="AlphaFoldDB" id="A0A0D3K275"/>
<keyword evidence="2" id="KW-1185">Reference proteome</keyword>
<sequence length="241" mass="25656">MCSLTSERLTDPVRLAAASSSADGAVFERSAVLSRIKMGLGRFADVTPEQLVTCRRTAALLLSHPRGLAALTWTDGGKPRRNPSLFEWDWGRLASTAADASFLNLCGERPGSVLRLVPTLELARASTPCLTRQAQGLVSVLVGRGKDVARSAPRAARGLRARRPPPDSACALERAVGASHGITRWACVATSDAVDLVRHPGARRAVHRDLVGAVQVGCGPICCKKGFISQEMILASRFLLP</sequence>
<dbReference type="HOGENOM" id="CLU_1153519_0_0_1"/>
<dbReference type="Proteomes" id="UP000013827">
    <property type="component" value="Unassembled WGS sequence"/>
</dbReference>
<evidence type="ECO:0000313" key="2">
    <source>
        <dbReference type="Proteomes" id="UP000013827"/>
    </source>
</evidence>
<reference evidence="2" key="1">
    <citation type="journal article" date="2013" name="Nature">
        <title>Pan genome of the phytoplankton Emiliania underpins its global distribution.</title>
        <authorList>
            <person name="Read B.A."/>
            <person name="Kegel J."/>
            <person name="Klute M.J."/>
            <person name="Kuo A."/>
            <person name="Lefebvre S.C."/>
            <person name="Maumus F."/>
            <person name="Mayer C."/>
            <person name="Miller J."/>
            <person name="Monier A."/>
            <person name="Salamov A."/>
            <person name="Young J."/>
            <person name="Aguilar M."/>
            <person name="Claverie J.M."/>
            <person name="Frickenhaus S."/>
            <person name="Gonzalez K."/>
            <person name="Herman E.K."/>
            <person name="Lin Y.C."/>
            <person name="Napier J."/>
            <person name="Ogata H."/>
            <person name="Sarno A.F."/>
            <person name="Shmutz J."/>
            <person name="Schroeder D."/>
            <person name="de Vargas C."/>
            <person name="Verret F."/>
            <person name="von Dassow P."/>
            <person name="Valentin K."/>
            <person name="Van de Peer Y."/>
            <person name="Wheeler G."/>
            <person name="Dacks J.B."/>
            <person name="Delwiche C.F."/>
            <person name="Dyhrman S.T."/>
            <person name="Glockner G."/>
            <person name="John U."/>
            <person name="Richards T."/>
            <person name="Worden A.Z."/>
            <person name="Zhang X."/>
            <person name="Grigoriev I.V."/>
            <person name="Allen A.E."/>
            <person name="Bidle K."/>
            <person name="Borodovsky M."/>
            <person name="Bowler C."/>
            <person name="Brownlee C."/>
            <person name="Cock J.M."/>
            <person name="Elias M."/>
            <person name="Gladyshev V.N."/>
            <person name="Groth M."/>
            <person name="Guda C."/>
            <person name="Hadaegh A."/>
            <person name="Iglesias-Rodriguez M.D."/>
            <person name="Jenkins J."/>
            <person name="Jones B.M."/>
            <person name="Lawson T."/>
            <person name="Leese F."/>
            <person name="Lindquist E."/>
            <person name="Lobanov A."/>
            <person name="Lomsadze A."/>
            <person name="Malik S.B."/>
            <person name="Marsh M.E."/>
            <person name="Mackinder L."/>
            <person name="Mock T."/>
            <person name="Mueller-Roeber B."/>
            <person name="Pagarete A."/>
            <person name="Parker M."/>
            <person name="Probert I."/>
            <person name="Quesneville H."/>
            <person name="Raines C."/>
            <person name="Rensing S.A."/>
            <person name="Riano-Pachon D.M."/>
            <person name="Richier S."/>
            <person name="Rokitta S."/>
            <person name="Shiraiwa Y."/>
            <person name="Soanes D.M."/>
            <person name="van der Giezen M."/>
            <person name="Wahlund T.M."/>
            <person name="Williams B."/>
            <person name="Wilson W."/>
            <person name="Wolfe G."/>
            <person name="Wurch L.L."/>
        </authorList>
    </citation>
    <scope>NUCLEOTIDE SEQUENCE</scope>
</reference>
<reference evidence="1" key="2">
    <citation type="submission" date="2024-10" db="UniProtKB">
        <authorList>
            <consortium name="EnsemblProtists"/>
        </authorList>
    </citation>
    <scope>IDENTIFICATION</scope>
</reference>
<dbReference type="KEGG" id="ehx:EMIHUDRAFT_442653"/>
<dbReference type="GeneID" id="17275134"/>
<dbReference type="EnsemblProtists" id="EOD29860">
    <property type="protein sequence ID" value="EOD29860"/>
    <property type="gene ID" value="EMIHUDRAFT_442653"/>
</dbReference>
<name>A0A0D3K275_EMIH1</name>
<organism evidence="1 2">
    <name type="scientific">Emiliania huxleyi (strain CCMP1516)</name>
    <dbReference type="NCBI Taxonomy" id="280463"/>
    <lineage>
        <taxon>Eukaryota</taxon>
        <taxon>Haptista</taxon>
        <taxon>Haptophyta</taxon>
        <taxon>Prymnesiophyceae</taxon>
        <taxon>Isochrysidales</taxon>
        <taxon>Noelaerhabdaceae</taxon>
        <taxon>Emiliania</taxon>
    </lineage>
</organism>
<dbReference type="PaxDb" id="2903-EOD29860"/>
<protein>
    <submittedName>
        <fullName evidence="1">Uncharacterized protein</fullName>
    </submittedName>
</protein>
<dbReference type="RefSeq" id="XP_005782289.1">
    <property type="nucleotide sequence ID" value="XM_005782232.1"/>
</dbReference>
<accession>A0A0D3K275</accession>
<proteinExistence type="predicted"/>